<sequence length="473" mass="52560">MENETLRLQFGTAATTIGTQWLAIEELHKAMKKPHVLAFEAKGRVRRHVRAAVDQPEDDAMWNGNVQVYDQSNVVERRADDKLWSWERLDERNLFEVDEFRPHMSLHNFYEGRSAVNGGSIGNATLERAEDRVRTVLETCDRLRVVQSLVDMDSSWGGLAHEVMTYVAEECPSAVTVMVGNDWSYPMVTANDDALLQAALKAQDRAKIEARKRVNLASSMALLSDVSHLVVPVAMSSMSLSDCKFPELNLDRSSCADVSSVVATALAVAISAHQGRPVHAMLEGFHPGMKVAEVCASFPHTSDPIPLLHSIRDSVMNEVSRNSIVVNDPFHSCSLLPTIRPCSSARETNADSAKKTYYRRLYFRGAFMNYPSLRHAIEAFPISARKVALHWFDATPVTLSVPHRLQTLQNSSVDAICQLELSSRTGMYLTTLAQLATRADKRTLHEFTRAGMSSDAFEELGATLLGMSDAYFA</sequence>
<organism evidence="1 2">
    <name type="scientific">Hyaloperonospora brassicae</name>
    <name type="common">Brassica downy mildew</name>
    <name type="synonym">Peronospora brassicae</name>
    <dbReference type="NCBI Taxonomy" id="162125"/>
    <lineage>
        <taxon>Eukaryota</taxon>
        <taxon>Sar</taxon>
        <taxon>Stramenopiles</taxon>
        <taxon>Oomycota</taxon>
        <taxon>Peronosporomycetes</taxon>
        <taxon>Peronosporales</taxon>
        <taxon>Peronosporaceae</taxon>
        <taxon>Hyaloperonospora</taxon>
    </lineage>
</organism>
<reference evidence="1" key="1">
    <citation type="submission" date="2022-12" db="EMBL/GenBank/DDBJ databases">
        <authorList>
            <person name="Webb A."/>
        </authorList>
    </citation>
    <scope>NUCLEOTIDE SEQUENCE</scope>
    <source>
        <strain evidence="1">Hp1</strain>
    </source>
</reference>
<dbReference type="AlphaFoldDB" id="A0AAV0TBH6"/>
<dbReference type="EMBL" id="CANTFL010000174">
    <property type="protein sequence ID" value="CAI5717011.1"/>
    <property type="molecule type" value="Genomic_DNA"/>
</dbReference>
<dbReference type="GO" id="GO:0005737">
    <property type="term" value="C:cytoplasm"/>
    <property type="evidence" value="ECO:0007669"/>
    <property type="project" value="TreeGrafter"/>
</dbReference>
<accession>A0AAV0TBH6</accession>
<gene>
    <name evidence="1" type="ORF">HBR001_LOCUS1738</name>
</gene>
<protein>
    <recommendedName>
        <fullName evidence="3">DML1/Misato tubulin domain-containing protein</fullName>
    </recommendedName>
</protein>
<dbReference type="InterPro" id="IPR036525">
    <property type="entry name" value="Tubulin/FtsZ_GTPase_sf"/>
</dbReference>
<comment type="caution">
    <text evidence="1">The sequence shown here is derived from an EMBL/GenBank/DDBJ whole genome shotgun (WGS) entry which is preliminary data.</text>
</comment>
<proteinExistence type="predicted"/>
<evidence type="ECO:0008006" key="3">
    <source>
        <dbReference type="Google" id="ProtNLM"/>
    </source>
</evidence>
<dbReference type="SUPFAM" id="SSF52490">
    <property type="entry name" value="Tubulin nucleotide-binding domain-like"/>
    <property type="match status" value="1"/>
</dbReference>
<dbReference type="InterPro" id="IPR049942">
    <property type="entry name" value="DML1/Misato"/>
</dbReference>
<dbReference type="Proteomes" id="UP001162031">
    <property type="component" value="Unassembled WGS sequence"/>
</dbReference>
<dbReference type="Gene3D" id="3.40.50.1440">
    <property type="entry name" value="Tubulin/FtsZ, GTPase domain"/>
    <property type="match status" value="1"/>
</dbReference>
<keyword evidence="2" id="KW-1185">Reference proteome</keyword>
<name>A0AAV0TBH6_HYABA</name>
<evidence type="ECO:0000313" key="2">
    <source>
        <dbReference type="Proteomes" id="UP001162031"/>
    </source>
</evidence>
<evidence type="ECO:0000313" key="1">
    <source>
        <dbReference type="EMBL" id="CAI5717011.1"/>
    </source>
</evidence>
<dbReference type="GO" id="GO:0007005">
    <property type="term" value="P:mitochondrion organization"/>
    <property type="evidence" value="ECO:0007669"/>
    <property type="project" value="InterPro"/>
</dbReference>
<dbReference type="PANTHER" id="PTHR13391:SF0">
    <property type="entry name" value="PROTEIN MISATO HOMOLOG 1"/>
    <property type="match status" value="1"/>
</dbReference>
<dbReference type="PANTHER" id="PTHR13391">
    <property type="entry name" value="MITOCHONDRIAL DISTRIBUTION REGULATOR MISATO"/>
    <property type="match status" value="1"/>
</dbReference>